<evidence type="ECO:0000256" key="9">
    <source>
        <dbReference type="ARBA" id="ARBA00023136"/>
    </source>
</evidence>
<keyword evidence="3" id="KW-0812">Transmembrane</keyword>
<reference evidence="16" key="1">
    <citation type="journal article" date="2019" name="Sci. Rep.">
        <title>Draft genome of Tanacetum cinerariifolium, the natural source of mosquito coil.</title>
        <authorList>
            <person name="Yamashiro T."/>
            <person name="Shiraishi A."/>
            <person name="Satake H."/>
            <person name="Nakayama K."/>
        </authorList>
    </citation>
    <scope>NUCLEOTIDE SEQUENCE</scope>
</reference>
<evidence type="ECO:0000256" key="4">
    <source>
        <dbReference type="ARBA" id="ARBA00022729"/>
    </source>
</evidence>
<dbReference type="GO" id="GO:0016020">
    <property type="term" value="C:membrane"/>
    <property type="evidence" value="ECO:0007669"/>
    <property type="project" value="UniProtKB-SubCell"/>
</dbReference>
<evidence type="ECO:0000259" key="14">
    <source>
        <dbReference type="Pfam" id="PF08263"/>
    </source>
</evidence>
<dbReference type="SUPFAM" id="SSF56672">
    <property type="entry name" value="DNA/RNA polymerases"/>
    <property type="match status" value="1"/>
</dbReference>
<keyword evidence="10" id="KW-0675">Receptor</keyword>
<keyword evidence="7" id="KW-0067">ATP-binding</keyword>
<feature type="compositionally biased region" description="Basic and acidic residues" evidence="12">
    <location>
        <begin position="231"/>
        <end position="248"/>
    </location>
</feature>
<dbReference type="InterPro" id="IPR046956">
    <property type="entry name" value="RLP23-like"/>
</dbReference>
<evidence type="ECO:0000256" key="8">
    <source>
        <dbReference type="ARBA" id="ARBA00022989"/>
    </source>
</evidence>
<evidence type="ECO:0000256" key="12">
    <source>
        <dbReference type="SAM" id="MobiDB-lite"/>
    </source>
</evidence>
<evidence type="ECO:0000256" key="3">
    <source>
        <dbReference type="ARBA" id="ARBA00022692"/>
    </source>
</evidence>
<feature type="domain" description="Reverse transcriptase Ty1/copia-type" evidence="13">
    <location>
        <begin position="503"/>
        <end position="588"/>
    </location>
</feature>
<evidence type="ECO:0000259" key="13">
    <source>
        <dbReference type="Pfam" id="PF07727"/>
    </source>
</evidence>
<feature type="domain" description="Disease resistance R13L4/SHOC-2-like LRR" evidence="15">
    <location>
        <begin position="863"/>
        <end position="1041"/>
    </location>
</feature>
<gene>
    <name evidence="16" type="ORF">Tci_054156</name>
</gene>
<evidence type="ECO:0000256" key="11">
    <source>
        <dbReference type="ARBA" id="ARBA00023180"/>
    </source>
</evidence>
<comment type="caution">
    <text evidence="16">The sequence shown here is derived from an EMBL/GenBank/DDBJ whole genome shotgun (WGS) entry which is preliminary data.</text>
</comment>
<sequence>MLEFVVVVDLLATDVVVVVVEIVVGEKDEDGRMFRVSVKGGELYIGRVIRIWLGELYLGQAIYTLGQAIYTLVRRVIRWSGELYVGQAIYTPGQAIYTLGQANYTLGQAIYTLEKQLDKEEFQETGSMDAFRVLKTQFQQFINFRYYFNEIDGLMIRKFFLAYTRTEIQQFCDTLIQHMEFVKKSVDERAQHKREYDNRVNEIQMQSKKGKVDSSKALNADLVVTEISGTKSEKHDTSSRSGNDTHVEDAYIKPVNDKEPMAEKCVFNANHDASLTKFLKEVNSRIKVSSPRTRNNIKPVEKKNNVIKPKIWISKGYRISPNKSSAVHEKPNTPRSCLRWKPTGTIIKTISHTWIPTRKMFTDSTTVVDNEPLNGSNENITNPYECEQILMSVQELVSWPDNVFLIKLKWIYKVKTDESDKESFTPVARIKAIRIFIAKAAHKNMTIYQMDVKTDFLNGDLKEEVYVSQPKGFVDQDNPSHVYMVKKALYGIVDPTVFTGHARNDLLLVQIYVDNIIFASTNTAMCDEFANQMTNKFKMSMMGKISFFLELQISQSPRGIFINQSKYASKIFKKYGLNSTDSVDTPMIENKKLDEDLHGKQVEATLYRGMIGSLMYLTASRPDLSYVVCLCAWYQAKPIEKHLQAMKRIFRYLNGTINMGLWYSKDTDMSLTAYADADHSGYPDTRRGTSGSAQFIGDKLVSWSSKKQKSTAISIPLYCDNKSAIDLCCNNVQHSRAKHVDVRYHFIKKQKHSIVQAGNPVKEILLKLNLPDHRILKDGGSKKASAVIGKCIDKERQALLHFKSVLEDPANHLATWRDEDNNCCKWNRVTCNNQTGHVTSLDLSNIDGEGEFRGEISPSLLTLSFMNHLDLSYNSFYGAIPIFIGSLTKLAYLDLSYNHLNGTIPISIGSLTKLTYLDLHVNSFTGTIPKSIGSLTKLRYLSIGSDFLSGTIPKSIGSLTKLRYLYIDGNFVNGTVPSELGNLTSLQDLSLIGGGAPVENLNWLSHLSDLQQLHMYGISLAKANHWVNMISGLRKLSYLGLNACNLSKVISPYSTLLNSSSSIDTLSIAYNNLDSSAYSWLLPLTSNRLIDLDLSGNMLDGIPKYFGNLCSLKILYVNFNLFDVEFPDLVKNLLGCASDSLQELNVRRSQFIGSIPEEIKSFHH</sequence>
<evidence type="ECO:0000256" key="6">
    <source>
        <dbReference type="ARBA" id="ARBA00022741"/>
    </source>
</evidence>
<protein>
    <submittedName>
        <fullName evidence="16">Uncharacterized protein</fullName>
    </submittedName>
</protein>
<keyword evidence="11" id="KW-0325">Glycoprotein</keyword>
<dbReference type="Pfam" id="PF08263">
    <property type="entry name" value="LRRNT_2"/>
    <property type="match status" value="1"/>
</dbReference>
<dbReference type="InterPro" id="IPR013103">
    <property type="entry name" value="RVT_2"/>
</dbReference>
<proteinExistence type="predicted"/>
<keyword evidence="9" id="KW-0472">Membrane</keyword>
<name>A0A6L2N7L1_TANCI</name>
<keyword evidence="2" id="KW-0433">Leucine-rich repeat</keyword>
<keyword evidence="4" id="KW-0732">Signal</keyword>
<evidence type="ECO:0000256" key="2">
    <source>
        <dbReference type="ARBA" id="ARBA00022614"/>
    </source>
</evidence>
<dbReference type="Pfam" id="PF07727">
    <property type="entry name" value="RVT_2"/>
    <property type="match status" value="2"/>
</dbReference>
<accession>A0A6L2N7L1</accession>
<keyword evidence="8" id="KW-1133">Transmembrane helix</keyword>
<dbReference type="AlphaFoldDB" id="A0A6L2N7L1"/>
<dbReference type="CDD" id="cd09272">
    <property type="entry name" value="RNase_HI_RT_Ty1"/>
    <property type="match status" value="1"/>
</dbReference>
<evidence type="ECO:0000313" key="16">
    <source>
        <dbReference type="EMBL" id="GEU82178.1"/>
    </source>
</evidence>
<keyword evidence="5" id="KW-0677">Repeat</keyword>
<dbReference type="SUPFAM" id="SSF52058">
    <property type="entry name" value="L domain-like"/>
    <property type="match status" value="2"/>
</dbReference>
<organism evidence="16">
    <name type="scientific">Tanacetum cinerariifolium</name>
    <name type="common">Dalmatian daisy</name>
    <name type="synonym">Chrysanthemum cinerariifolium</name>
    <dbReference type="NCBI Taxonomy" id="118510"/>
    <lineage>
        <taxon>Eukaryota</taxon>
        <taxon>Viridiplantae</taxon>
        <taxon>Streptophyta</taxon>
        <taxon>Embryophyta</taxon>
        <taxon>Tracheophyta</taxon>
        <taxon>Spermatophyta</taxon>
        <taxon>Magnoliopsida</taxon>
        <taxon>eudicotyledons</taxon>
        <taxon>Gunneridae</taxon>
        <taxon>Pentapetalae</taxon>
        <taxon>asterids</taxon>
        <taxon>campanulids</taxon>
        <taxon>Asterales</taxon>
        <taxon>Asteraceae</taxon>
        <taxon>Asteroideae</taxon>
        <taxon>Anthemideae</taxon>
        <taxon>Anthemidinae</taxon>
        <taxon>Tanacetum</taxon>
    </lineage>
</organism>
<dbReference type="InterPro" id="IPR043502">
    <property type="entry name" value="DNA/RNA_pol_sf"/>
</dbReference>
<dbReference type="Gene3D" id="3.80.10.10">
    <property type="entry name" value="Ribonuclease Inhibitor"/>
    <property type="match status" value="3"/>
</dbReference>
<evidence type="ECO:0000256" key="10">
    <source>
        <dbReference type="ARBA" id="ARBA00023170"/>
    </source>
</evidence>
<feature type="region of interest" description="Disordered" evidence="12">
    <location>
        <begin position="229"/>
        <end position="248"/>
    </location>
</feature>
<dbReference type="FunFam" id="3.80.10.10:FF:000101">
    <property type="entry name" value="LRR receptor-like serine/threonine-protein kinase ERECTA"/>
    <property type="match status" value="1"/>
</dbReference>
<feature type="domain" description="Leucine-rich repeat-containing N-terminal plant-type" evidence="14">
    <location>
        <begin position="793"/>
        <end position="832"/>
    </location>
</feature>
<dbReference type="PANTHER" id="PTHR48063:SF103">
    <property type="entry name" value="LEUCINE-RICH RECEPTOR-LIKE KINASE FAMILY PROTEIN"/>
    <property type="match status" value="1"/>
</dbReference>
<dbReference type="PANTHER" id="PTHR48063">
    <property type="entry name" value="LRR RECEPTOR-LIKE KINASE"/>
    <property type="match status" value="1"/>
</dbReference>
<dbReference type="Pfam" id="PF23598">
    <property type="entry name" value="LRR_14"/>
    <property type="match status" value="1"/>
</dbReference>
<evidence type="ECO:0000256" key="7">
    <source>
        <dbReference type="ARBA" id="ARBA00022840"/>
    </source>
</evidence>
<dbReference type="InterPro" id="IPR055414">
    <property type="entry name" value="LRR_R13L4/SHOC2-like"/>
</dbReference>
<keyword evidence="6" id="KW-0547">Nucleotide-binding</keyword>
<dbReference type="GO" id="GO:0005524">
    <property type="term" value="F:ATP binding"/>
    <property type="evidence" value="ECO:0007669"/>
    <property type="project" value="UniProtKB-KW"/>
</dbReference>
<evidence type="ECO:0000256" key="1">
    <source>
        <dbReference type="ARBA" id="ARBA00004479"/>
    </source>
</evidence>
<dbReference type="InterPro" id="IPR032675">
    <property type="entry name" value="LRR_dom_sf"/>
</dbReference>
<evidence type="ECO:0000259" key="15">
    <source>
        <dbReference type="Pfam" id="PF23598"/>
    </source>
</evidence>
<evidence type="ECO:0000256" key="5">
    <source>
        <dbReference type="ARBA" id="ARBA00022737"/>
    </source>
</evidence>
<dbReference type="InterPro" id="IPR013210">
    <property type="entry name" value="LRR_N_plant-typ"/>
</dbReference>
<feature type="domain" description="Reverse transcriptase Ty1/copia-type" evidence="13">
    <location>
        <begin position="418"/>
        <end position="492"/>
    </location>
</feature>
<dbReference type="EMBL" id="BKCJ010008431">
    <property type="protein sequence ID" value="GEU82178.1"/>
    <property type="molecule type" value="Genomic_DNA"/>
</dbReference>
<comment type="subcellular location">
    <subcellularLocation>
        <location evidence="1">Membrane</location>
        <topology evidence="1">Single-pass type I membrane protein</topology>
    </subcellularLocation>
</comment>